<feature type="domain" description="DUF7507" evidence="3">
    <location>
        <begin position="5253"/>
        <end position="5360"/>
    </location>
</feature>
<feature type="domain" description="DUF7507" evidence="3">
    <location>
        <begin position="3009"/>
        <end position="3110"/>
    </location>
</feature>
<feature type="domain" description="DUF7507" evidence="3">
    <location>
        <begin position="5613"/>
        <end position="5715"/>
    </location>
</feature>
<dbReference type="SMART" id="SM00710">
    <property type="entry name" value="PbH1"/>
    <property type="match status" value="20"/>
</dbReference>
<feature type="domain" description="DUF7507" evidence="3">
    <location>
        <begin position="3944"/>
        <end position="4046"/>
    </location>
</feature>
<evidence type="ECO:0000259" key="3">
    <source>
        <dbReference type="Pfam" id="PF24346"/>
    </source>
</evidence>
<dbReference type="RefSeq" id="WP_179565568.1">
    <property type="nucleotide sequence ID" value="NZ_JACBZY010000001.1"/>
</dbReference>
<feature type="domain" description="DUF7507" evidence="3">
    <location>
        <begin position="5492"/>
        <end position="5598"/>
    </location>
</feature>
<evidence type="ECO:0000313" key="5">
    <source>
        <dbReference type="Proteomes" id="UP000553888"/>
    </source>
</evidence>
<feature type="region of interest" description="Disordered" evidence="1">
    <location>
        <begin position="2738"/>
        <end position="2761"/>
    </location>
</feature>
<feature type="domain" description="DUF7507" evidence="3">
    <location>
        <begin position="1133"/>
        <end position="1239"/>
    </location>
</feature>
<keyword evidence="2" id="KW-0472">Membrane</keyword>
<feature type="domain" description="DUF7507" evidence="3">
    <location>
        <begin position="2310"/>
        <end position="2414"/>
    </location>
</feature>
<feature type="region of interest" description="Disordered" evidence="1">
    <location>
        <begin position="2624"/>
        <end position="2643"/>
    </location>
</feature>
<dbReference type="Pfam" id="PF24346">
    <property type="entry name" value="DUF7507"/>
    <property type="match status" value="47"/>
</dbReference>
<protein>
    <submittedName>
        <fullName evidence="4">Putative repeat protein (TIGR01451 family)</fullName>
    </submittedName>
</protein>
<feature type="domain" description="DUF7507" evidence="3">
    <location>
        <begin position="3473"/>
        <end position="3580"/>
    </location>
</feature>
<dbReference type="NCBIfam" id="TIGR01451">
    <property type="entry name" value="B_ant_repeat"/>
    <property type="match status" value="33"/>
</dbReference>
<accession>A0A852YA64</accession>
<evidence type="ECO:0000256" key="2">
    <source>
        <dbReference type="SAM" id="Phobius"/>
    </source>
</evidence>
<feature type="domain" description="DUF7507" evidence="3">
    <location>
        <begin position="2892"/>
        <end position="2995"/>
    </location>
</feature>
<feature type="domain" description="DUF7507" evidence="3">
    <location>
        <begin position="2656"/>
        <end position="2763"/>
    </location>
</feature>
<dbReference type="InterPro" id="IPR006626">
    <property type="entry name" value="PbH1"/>
</dbReference>
<dbReference type="InterPro" id="IPR013783">
    <property type="entry name" value="Ig-like_fold"/>
</dbReference>
<feature type="domain" description="DUF7507" evidence="3">
    <location>
        <begin position="1953"/>
        <end position="2060"/>
    </location>
</feature>
<feature type="domain" description="DUF7507" evidence="3">
    <location>
        <begin position="5847"/>
        <end position="5947"/>
    </location>
</feature>
<dbReference type="InterPro" id="IPR047589">
    <property type="entry name" value="DUF11_rpt"/>
</dbReference>
<feature type="domain" description="DUF7507" evidence="3">
    <location>
        <begin position="5729"/>
        <end position="5833"/>
    </location>
</feature>
<feature type="domain" description="DUF7507" evidence="3">
    <location>
        <begin position="5964"/>
        <end position="6060"/>
    </location>
</feature>
<feature type="domain" description="DUF7507" evidence="3">
    <location>
        <begin position="3594"/>
        <end position="3690"/>
    </location>
</feature>
<feature type="transmembrane region" description="Helical" evidence="2">
    <location>
        <begin position="6104"/>
        <end position="6124"/>
    </location>
</feature>
<dbReference type="GO" id="GO:0005975">
    <property type="term" value="P:carbohydrate metabolic process"/>
    <property type="evidence" value="ECO:0007669"/>
    <property type="project" value="UniProtKB-ARBA"/>
</dbReference>
<feature type="domain" description="DUF7507" evidence="3">
    <location>
        <begin position="3826"/>
        <end position="3929"/>
    </location>
</feature>
<feature type="domain" description="DUF7507" evidence="3">
    <location>
        <begin position="1018"/>
        <end position="1119"/>
    </location>
</feature>
<dbReference type="Gene3D" id="2.60.40.10">
    <property type="entry name" value="Immunoglobulins"/>
    <property type="match status" value="2"/>
</dbReference>
<proteinExistence type="predicted"/>
<feature type="region of interest" description="Disordered" evidence="1">
    <location>
        <begin position="3789"/>
        <end position="3814"/>
    </location>
</feature>
<feature type="domain" description="DUF7507" evidence="3">
    <location>
        <begin position="4901"/>
        <end position="4997"/>
    </location>
</feature>
<feature type="transmembrane region" description="Helical" evidence="2">
    <location>
        <begin position="45"/>
        <end position="66"/>
    </location>
</feature>
<feature type="compositionally biased region" description="Low complexity" evidence="1">
    <location>
        <begin position="2748"/>
        <end position="2759"/>
    </location>
</feature>
<feature type="domain" description="DUF7507" evidence="3">
    <location>
        <begin position="2189"/>
        <end position="2288"/>
    </location>
</feature>
<feature type="domain" description="DUF7507" evidence="3">
    <location>
        <begin position="785"/>
        <end position="889"/>
    </location>
</feature>
<feature type="domain" description="DUF7507" evidence="3">
    <location>
        <begin position="2073"/>
        <end position="2177"/>
    </location>
</feature>
<feature type="domain" description="DUF7507" evidence="3">
    <location>
        <begin position="4423"/>
        <end position="4528"/>
    </location>
</feature>
<feature type="domain" description="DUF7507" evidence="3">
    <location>
        <begin position="4539"/>
        <end position="4646"/>
    </location>
</feature>
<feature type="domain" description="DUF7507" evidence="3">
    <location>
        <begin position="3370"/>
        <end position="3461"/>
    </location>
</feature>
<gene>
    <name evidence="4" type="ORF">BJ979_000876</name>
</gene>
<feature type="domain" description="DUF7507" evidence="3">
    <location>
        <begin position="5373"/>
        <end position="5477"/>
    </location>
</feature>
<feature type="domain" description="DUF7507" evidence="3">
    <location>
        <begin position="1481"/>
        <end position="1586"/>
    </location>
</feature>
<feature type="compositionally biased region" description="Polar residues" evidence="1">
    <location>
        <begin position="2293"/>
        <end position="2307"/>
    </location>
</feature>
<keyword evidence="5" id="KW-1185">Reference proteome</keyword>
<feature type="domain" description="DUF7507" evidence="3">
    <location>
        <begin position="1600"/>
        <end position="1704"/>
    </location>
</feature>
<feature type="region of interest" description="Disordered" evidence="1">
    <location>
        <begin position="3673"/>
        <end position="3696"/>
    </location>
</feature>
<feature type="domain" description="DUF7507" evidence="3">
    <location>
        <begin position="1718"/>
        <end position="1821"/>
    </location>
</feature>
<reference evidence="4 5" key="1">
    <citation type="submission" date="2020-07" db="EMBL/GenBank/DDBJ databases">
        <title>Sequencing the genomes of 1000 actinobacteria strains.</title>
        <authorList>
            <person name="Klenk H.-P."/>
        </authorList>
    </citation>
    <scope>NUCLEOTIDE SEQUENCE [LARGE SCALE GENOMIC DNA]</scope>
    <source>
        <strain evidence="4 5">DSM 23141</strain>
    </source>
</reference>
<feature type="compositionally biased region" description="Low complexity" evidence="1">
    <location>
        <begin position="3797"/>
        <end position="3814"/>
    </location>
</feature>
<feature type="compositionally biased region" description="Polar residues" evidence="1">
    <location>
        <begin position="4390"/>
        <end position="4402"/>
    </location>
</feature>
<keyword evidence="2" id="KW-1133">Transmembrane helix</keyword>
<feature type="compositionally biased region" description="Polar residues" evidence="1">
    <location>
        <begin position="2512"/>
        <end position="2523"/>
    </location>
</feature>
<feature type="domain" description="DUF7507" evidence="3">
    <location>
        <begin position="5022"/>
        <end position="5120"/>
    </location>
</feature>
<feature type="domain" description="DUF7507" evidence="3">
    <location>
        <begin position="4179"/>
        <end position="4275"/>
    </location>
</feature>
<name>A0A852YA64_9MICO</name>
<feature type="domain" description="DUF7507" evidence="3">
    <location>
        <begin position="3122"/>
        <end position="3228"/>
    </location>
</feature>
<feature type="domain" description="DUF7507" evidence="3">
    <location>
        <begin position="2539"/>
        <end position="2644"/>
    </location>
</feature>
<organism evidence="4 5">
    <name type="scientific">Schumannella luteola</name>
    <dbReference type="NCBI Taxonomy" id="472059"/>
    <lineage>
        <taxon>Bacteria</taxon>
        <taxon>Bacillati</taxon>
        <taxon>Actinomycetota</taxon>
        <taxon>Actinomycetes</taxon>
        <taxon>Micrococcales</taxon>
        <taxon>Microbacteriaceae</taxon>
        <taxon>Schumannella</taxon>
    </lineage>
</organism>
<feature type="compositionally biased region" description="Polar residues" evidence="1">
    <location>
        <begin position="3676"/>
        <end position="3689"/>
    </location>
</feature>
<feature type="domain" description="DUF7507" evidence="3">
    <location>
        <begin position="5139"/>
        <end position="5241"/>
    </location>
</feature>
<feature type="region of interest" description="Disordered" evidence="1">
    <location>
        <begin position="2288"/>
        <end position="2308"/>
    </location>
</feature>
<feature type="domain" description="DUF7507" evidence="3">
    <location>
        <begin position="1252"/>
        <end position="1357"/>
    </location>
</feature>
<feature type="domain" description="DUF7507" evidence="3">
    <location>
        <begin position="4060"/>
        <end position="4159"/>
    </location>
</feature>
<feature type="domain" description="DUF7507" evidence="3">
    <location>
        <begin position="1835"/>
        <end position="1941"/>
    </location>
</feature>
<dbReference type="InterPro" id="IPR051172">
    <property type="entry name" value="Chlamydia_OmcB"/>
</dbReference>
<feature type="compositionally biased region" description="Low complexity" evidence="1">
    <location>
        <begin position="2624"/>
        <end position="2641"/>
    </location>
</feature>
<feature type="domain" description="DUF7507" evidence="3">
    <location>
        <begin position="1370"/>
        <end position="1468"/>
    </location>
</feature>
<dbReference type="Proteomes" id="UP000553888">
    <property type="component" value="Unassembled WGS sequence"/>
</dbReference>
<feature type="domain" description="DUF7507" evidence="3">
    <location>
        <begin position="3241"/>
        <end position="3344"/>
    </location>
</feature>
<feature type="region of interest" description="Disordered" evidence="1">
    <location>
        <begin position="2512"/>
        <end position="2531"/>
    </location>
</feature>
<feature type="region of interest" description="Disordered" evidence="1">
    <location>
        <begin position="4634"/>
        <end position="4656"/>
    </location>
</feature>
<dbReference type="PANTHER" id="PTHR34819">
    <property type="entry name" value="LARGE CYSTEINE-RICH PERIPLASMIC PROTEIN OMCB"/>
    <property type="match status" value="1"/>
</dbReference>
<feature type="domain" description="DUF7507" evidence="3">
    <location>
        <begin position="550"/>
        <end position="649"/>
    </location>
</feature>
<keyword evidence="2" id="KW-0812">Transmembrane</keyword>
<feature type="domain" description="DUF7507" evidence="3">
    <location>
        <begin position="4304"/>
        <end position="4403"/>
    </location>
</feature>
<sequence length="6132" mass="603935">MSTWGEPADAQRQKSPRRGARIRIFKNESNWGEPGASYFSRFARILALTLAVVVGALSGAVLPTAIANAVVVEWGTNGGTEPNYQATVNGDFVNAGNGVLACTSMYVSNAGSCANLHAATAPSTTNPNVNDYANMINSNTVNGFTTNSSSATLTVPSGAKVVKAFLNWSANTGVYTGDTRPLCGAYDTTSSQATLPSGSATGYQTRAVQFRVGSGAIAAYAPDSLREDAASQATARYYSASADVTTAFASVATGSSVTVSAGNLWAPQGAGCYAGWSVTVVYDYGTYIVGNANSVPHRVIYYEGHVREGRNDAALSVDFNGFTAVDKGTRAGFTLYEGDRGITGDAASYARAGSTTFTEIPNSAALDSAGNNAGVNGNIGIGRASGSVRYTNTSDTSAFTNQSVDVATANLTNVVAGDSKVTLRLGTSGDSYLLTNAVLSVPTAGLQVTKSYNGTDDIQYRTAGEKATFTITIQNTGAGILQNIKVVDDQADCSRTLTGITLAPLATTTYTCTATNNTTAGYTSTATATATTVVGGYLAEGADSTTVAKSSIALAKSSALAAGATGKAGDSVNYTLTATNDGSGPLTGVTITDPLITNLVYGTWSSGTSGTLNQGGSVTATGTYVLKQSDVDAGSIANTATTTGTDADGGVKPTATAARTQPVAATPALTLNKTGALASGATGKVGDTINYSFVVTNTGNVTLKSVGVTDPLSGLSAITFGTWSSGTTGQLNPGGSVTGTATYTIKQADVDRGNVPNTATATGTPPTGSAVTATSSRTVTVATAAPAITTTKAAAYTTGSGAVGSVVTYTFTARNSGNVTLTGVAITDPHAGLSALTYSWPGTAGTLAPGATVTATATYTVTQADVDAGTITNTATAAGTSPTGTAVNATANATIAPQTSAPNLVFTKSGTANGQAAGSVVTYTFTLRNTGNVTLTGVGVTDPLAGLSAITYSAWPSGTAGRLNVGDQVTGTATYTLKQSDVDAGSVANTSTAVATPPTGAAINRTSSATVPVAPTGTIAVTKSGAYLSGTGAVGSVIRWSITFRNTGNVTLSGVTLTDSLAGLGTPVITWPGTAGTLAPGATATATADYTVKQSDVDTGSVANTASVTARTPGGGAVSGASPTATVQTSAANPGVTIAKTGQIAGGAAGNAGNVITYTFTLRNSGNVTLTNVGVTDPLAGLGTITYTWPTSTAGTLAPGATATGTASYTIKQSDVDTGNVKNTATVTGTTPTGGTATNTSGQVTTNTAAAAPAISTTKAGALVAGSTGVAGDTVRWTITLVNTGNVTLTGVSVADSLAGIGALTYTGLGANSSLAPGATATAVGTSTLSQADVDSGSVINTATGSGSSPTAVRVSSASTATVVVAPTGSLSITKTPSVTSGATAGSTITYTFLVRNTGNVTVSTATITDPLAGLSAITYSGSRTLAPGATVTGTATYTVKQSDVDAGSIKNTAGVSGTTPKGATVTASSGQVTVTTVAPAPAVTVTKTAAYTSGSGAVNSVITYTFVARNTGNVTLTGVAVSDPHAGLSTITYGTWPSGTTGTLAPSTQVTATATYTVTQADVDAGSVRNTAAVAGTPPTGAAVTGSSGEVSIATATAAPALTFTKTGSAAGATAGSTVTYTFTLRNSGNVTLNGVSASDPLSGLSSITYGAWPSGTANTLRVGDQVTGTATYTVKQSDVDAGSISNTATATGTPPTGAAITRTSSATVPLAGVGVLNVTKAGALAPGATGKVGDTITWTIVAKNTGNVTLTNVAVTDSLSGLSALSYTWPTGQTAGTLAPNQQVTATATYAVTQADVDAGTVTNTATTTGRNPSGGTVTGASSPASVTLAASAPAITVQKSGAIAGGAAGNAGNVINYTFTITNTGNVTLRGVAVTDPLSGLSAPIYTWPTSTAGVLAPGAVATATATYTIKQSDVDNGSVANTASVTGTPPTGAAVTNTGSTVTNTATAAPGVVVTKTGQLATGATGKAGDTVNWSFTVRNSGNVTLTGVVINDPLVDISARTYTWPSGQTAGTLAPGQTATATATYVLKQSDVNGGSVVNTATGVGTTPKSGPATSQQVSATVTIQSSASLSLTKTPSVASGAKVGDTITYTFVARNTGNVTLTAVAITDPHVGLSTISYGPWPGGTANVLAPAEQVTATATYTVTQDDVNSGRVNNSASVSGTTPTGGTVSSTAAVSVPATPAAPAIDLTKTAAITTGNGGVNSVITYTFKLTNSGNVTVTGARIADPLPQLSPLTYQWPNAPPQGTLNPGDSVTATATYTITQADVDRGFVQNRATGFATPKITGGTEFSTQSPQVTTPTAASAPRLALTKTGSASGTTAGSTVTYSFTLRNTGNVTLTGVGISDPLLGANGVTLSNWSGGVAGTLAPNGTVSGTGTYTVKQSDVDAGSIANTATATGTPPTGAAVTTQGSATVPLAATGALSLSKSASPSGNVKLGDVVTYTFVATNTGNVTLSGVTISDPLAGLSRVEYGTQSRTLAPGGTLTGTATYTVTQADVNRGSIANTASVTGRTPAGQNPTASSPTVTTSTVAAAPSITTTKTAAVSDGGVVGDRVTYTITARNSGNVSLTGVVISDPMFTPAQINYGAWTSGTTGLLQPGQTVTATAVRTVTQADVDNGGITNTATSTGTPPTGANVSNSATITTPLATRAPSIQLAQTGALAPGSTGKANDTVTWSFTITNNGNTTLTGVTLSPTLAGITAPVFGTWPSGTAGTLAPGQSVTATATSQLTQAQVDARSVTDPATTAGTPPTGANVTASAPATVALTPASTISIVKTGTAPANAAVGDKITYGFTLRNTGATTLTGVAVSDPRLGSTPITYTGLGTGASLAPGASATASASYTITQADIDAGTVTNTATVNSVNPQGTAVTGTSNSVTVATGQQAGAVSIAKSASPASGVARGGTITYTFTVRNTGNVTLTGVAVTDPMFPGASDISYGTWPGGTTGTLAPGATVTATASHVVSQADFDLGRVDNQATVTGKTPTNITVSGQSATVSTTTAAANPSISFTKSGTPTTGLKLNDTVVWSFAFSNTGDVTLSGIAIADQLAVTGLTYTGLGANSSLAPGASGTATANYKVTQADVDAGSIVNSATITANPARGAQLTRTATATVATSAQPSIALTKTAAIDGNKAGNVGDTITYTFTASNTGNQTITGVVIDDPLARLGTITYGTWPTVTAGTLPPNTSVVATAKYTIAQSDVDGQSIVNTATVTGTASGTPVTATAGPVTTAVVAAAPALTATKAANVTSGAKVGDVIRYRVVLANTGNQTLHGVTAVDAHAGLGAITYTWPGQAGVLAPGESATARANYTVTQADVDAGSIANTAHGESLNPANTAVRSNDSALTITTDPQRATIAITDSGALPAGSAGKADDIVTWTYVVTNTGNVTLSSVGVTESQTNATAPQYTWPGATGVLAPGQSAQVTTTYKLLQADVDRGSVTSNVATVGTPQTGAKPTANATASVTVAPNPAFTVIKRAEFRNGGVGNVGDVIRYSLDVANTGNVTLSNAALTDHLPGLGEQFPTWPDPAKPGVIPPGKGATGYADYTVTQADVDRGSITNTAGVSFSTPAGATVQKPSNTVVTPLAQSRPLLSITETGVPDSPANVGKNVTWTVTVTNNGNVTVNNVVVTDPALQNPVLNWGANPAGSLAPGTSVTLTGTTVITQADVDAGQATNSSSAQGTSARDGSAVGPVTANAAAPTATAGPSIGIQKTATKAAGFTDKAGDTVNLTYLVTNNGNQTLSGVAIADTLADTTITFGAWPGGTAGTLAPGATVSATSTHKVTQAEVDAGRSESPATTTGTSTRGTKVTSTSTAGVDIVSKPGMTLVKKGTVGGSGGVNAPISYGFTITNTGNVSLSLISLVDSLPGVSAPSFVWPDKTEPGVLQPGEVATATSSYSITQADVDAGQVTNTATASGKPPVGDTIFVSSGQVITTVAPAAPKITVTQTATPTTGVKVGDQVTFTVTGKNDGNVTLGSVTLADSLAGLGTPVPTWPGQQGTLGVGQTVTWQIPYTVTQADVDAGAIQNIATVSGTSPKGVTVSGDAPATVTPTVAGPKIGVTDQGALAPGATGVAGDKVTWSYVITNTGDVTLTGVTASESQTNATAVSYGAWPGATGTLAPGQSVTATTTSTLTQADVNRGTVTSGVSTRGTGPAPSSTVVTATAPATVSIQARPAFTNLKSARFLNGGTGQVGDTIEYKLTVTNTGNVTLYRAQLIDPLPGLGTQNPTWPDPAQPGVIQPGQTATGVANYVVTQADVDAGSKSNIATARFYFTPTGSASDPHLDVPSNEVVTPLAQSRPSLSINETGSVPQPGTVGKTVTWTITVTNNGNVTVNNVALTAASTAGLANVTTTWGGNPAGTLAPGTSLTVTGTTVLTQADVDAGATSRTSQASGTSARDGSAVGPVNAGATVPTVGSGPGIAVTKSAALAPGATGKADDLVDFTYTLTNNGNVTLTQSALADALGLTGPIAYDWKGNPAGTVPVGTTITATGTYRLTQADVDRGSISSAVTGTGTAPNGTKVTDSATAGVTIAAAPKLVVTKDGTVRGGGVGAVNGVIDYAFTIKNDGNVTLTLVDLVDSLGGVSTPVITWPSSGPAGTLVPGATATATANYTITQNDIDKGSVANVATSTAKPPVGDKISQSSNTSNVTVGGATTAPKITVTETPTPASGLRVGDAVSFAITITNSGTITVTDTTLATTLPGMTVSAISWPGAAGVLAPGQVARATGTYIVTQSDVDAGSISDTASSTAVGVRGGNAPPASASATATTVAAGPAITATDEGRLQPGATGVAGDDVQWLYRATNSGNTTLTAVTFAEGLSGSAAPIVTEWPDPSKPGVLLPGQTAIAVGDYTLKQSDVDAGTIRSNLTVTGTSASSGSTKVTDAATANVPIEARRALSAVKSGSLVSGLGAVGDTVRYTVDITNTGNVTLYQGTLLDPLPGLQTPTITWPTAEEGTVPPGEVVHGEADYALTQADVDRGYIDNTAHVAAWSTKTGQADANKAEAATNTVRVTTEQAVPQLTVTKAASVGGTGKVGDTITYTITTKNTGNVTVKGLAVTDPLPRLSGVTTTGLAADGSLAPGATATGKATYVLDQADVDTGSVTNRAAANGTSARDSSPVGAQSNQLVTPVFAGMPALSVTDAGALNAPDQNKAGGAATWTYVVKNTGDVTLTGVAVADTLPIGAPTYAWTGPAGVLAPGASVTVTAPYSLTQGDVDAGGPISQVTATGTPKVGANATAQATATIPVTASPTITVAQTAQLDKPGQNGLGGEIDYGFTITNTGNTTLTGVTLGNTVVGLTVPSYTWPDPANPGVLKPGQSATATATHQISQADVDAGKVDNLTTVTGRNPAGGTVTNQSAPTSIPTAAPAPALSLVKGGALQSGTGNAGSVVRFTFTLKNTGNVTLSGLAVQEQLQGAGVPTMTFPTGQPVLAPGASATGYSDYTLTQADVDKGSVANTATASGTAAPNGAPVSTTSNTFTFDTATSRPRISTTQTGVFESGQTGKLGDTVDYTFVITNTGNTSLSGVDVTNTVAGLRDAQYTWPAGQTAGTLAPNQSVTITAKHDVTQADVDAGVIRNVATGSGSDPKGSKVSDAAPEVVLPLATATTELDLTKVGTPRQDARVGDTIDYAFTLTNNGTQTLHDATIVDGLPGVSTLAYGTWPSGTAGVLRPGDEVTASATYVVTQADVDRGSVRNTASASALDPSNTRLSATSPVSVVNTPPAAPKIGIDKKAALAPGSTGRAGDTVNYTFTVTNTGNVTLENVTVGDPQPDLGNWKYTWPGTPGVLKPGEVATITAEHALTQPEVDRGVLDTVAETGGEGMGGGAPVSATDAAPVVIAAGPALTLTKTATPRSASPTFGTVIDYTFVVENTGNVTLESVAVTDPLLAGTEISYGWPGANGRLLPGETVTGTASYTVTQADVDAGAIANTATATGTAPDGTTQPTASGSATVAVPHGSAVKLTQSVRLADGAAGFAGDTLIYTYVITNTGSTTLHDIVLTDPKKGLGAFSYGPWPGGVAGVLAPGESVTVTAPYVIQPGDEGTLVPGTSTVTAVGPDPDEQVTSASSADIQLPQRPGVPGIPGLPGNGGLAHTGIDPTYPGLLALLLLLWGGALVGWNVRRRRKENA</sequence>
<feature type="domain" description="DUF7507" evidence="3">
    <location>
        <begin position="901"/>
        <end position="1004"/>
    </location>
</feature>
<evidence type="ECO:0000256" key="1">
    <source>
        <dbReference type="SAM" id="MobiDB-lite"/>
    </source>
</evidence>
<dbReference type="EMBL" id="JACBZY010000001">
    <property type="protein sequence ID" value="NYG98250.1"/>
    <property type="molecule type" value="Genomic_DNA"/>
</dbReference>
<feature type="region of interest" description="Disordered" evidence="1">
    <location>
        <begin position="4386"/>
        <end position="4409"/>
    </location>
</feature>
<comment type="caution">
    <text evidence="4">The sequence shown here is derived from an EMBL/GenBank/DDBJ whole genome shotgun (WGS) entry which is preliminary data.</text>
</comment>
<feature type="domain" description="DUF7507" evidence="3">
    <location>
        <begin position="3710"/>
        <end position="3815"/>
    </location>
</feature>
<evidence type="ECO:0000313" key="4">
    <source>
        <dbReference type="EMBL" id="NYG98250.1"/>
    </source>
</evidence>
<feature type="compositionally biased region" description="Low complexity" evidence="1">
    <location>
        <begin position="2162"/>
        <end position="2178"/>
    </location>
</feature>
<feature type="domain" description="DUF7507" evidence="3">
    <location>
        <begin position="4778"/>
        <end position="4880"/>
    </location>
</feature>
<feature type="domain" description="DUF7507" evidence="3">
    <location>
        <begin position="666"/>
        <end position="773"/>
    </location>
</feature>
<feature type="domain" description="DUF7507" evidence="3">
    <location>
        <begin position="2775"/>
        <end position="2876"/>
    </location>
</feature>
<feature type="domain" description="DUF7507" evidence="3">
    <location>
        <begin position="4661"/>
        <end position="4759"/>
    </location>
</feature>
<feature type="region of interest" description="Disordered" evidence="1">
    <location>
        <begin position="2158"/>
        <end position="2178"/>
    </location>
</feature>
<feature type="domain" description="DUF7507" evidence="3">
    <location>
        <begin position="2427"/>
        <end position="2525"/>
    </location>
</feature>
<dbReference type="InterPro" id="IPR055354">
    <property type="entry name" value="DUF7507"/>
</dbReference>
<dbReference type="PANTHER" id="PTHR34819:SF3">
    <property type="entry name" value="CELL SURFACE PROTEIN"/>
    <property type="match status" value="1"/>
</dbReference>
<feature type="compositionally biased region" description="Polar residues" evidence="1">
    <location>
        <begin position="4644"/>
        <end position="4654"/>
    </location>
</feature>